<dbReference type="AlphaFoldDB" id="A0A518BT45"/>
<dbReference type="EMBL" id="CP036288">
    <property type="protein sequence ID" value="QDU70140.1"/>
    <property type="molecule type" value="Genomic_DNA"/>
</dbReference>
<organism evidence="1 2">
    <name type="scientific">Engelhardtia mirabilis</name>
    <dbReference type="NCBI Taxonomy" id="2528011"/>
    <lineage>
        <taxon>Bacteria</taxon>
        <taxon>Pseudomonadati</taxon>
        <taxon>Planctomycetota</taxon>
        <taxon>Planctomycetia</taxon>
        <taxon>Planctomycetia incertae sedis</taxon>
        <taxon>Engelhardtia</taxon>
    </lineage>
</organism>
<proteinExistence type="predicted"/>
<evidence type="ECO:0000313" key="1">
    <source>
        <dbReference type="EMBL" id="QDU70140.1"/>
    </source>
</evidence>
<sequence>MSTKEGSPRGSKHDRVRLSFNVTSRVREQLGRLQEDCEAESLTEVLRRAFTVYEDLLKVRRDGGQVVLEHEDGRREVLRVF</sequence>
<name>A0A518BT45_9BACT</name>
<dbReference type="Proteomes" id="UP000316921">
    <property type="component" value="Plasmid pPla133_1"/>
</dbReference>
<reference evidence="1 2" key="1">
    <citation type="submission" date="2019-02" db="EMBL/GenBank/DDBJ databases">
        <title>Deep-cultivation of Planctomycetes and their phenomic and genomic characterization uncovers novel biology.</title>
        <authorList>
            <person name="Wiegand S."/>
            <person name="Jogler M."/>
            <person name="Boedeker C."/>
            <person name="Pinto D."/>
            <person name="Vollmers J."/>
            <person name="Rivas-Marin E."/>
            <person name="Kohn T."/>
            <person name="Peeters S.H."/>
            <person name="Heuer A."/>
            <person name="Rast P."/>
            <person name="Oberbeckmann S."/>
            <person name="Bunk B."/>
            <person name="Jeske O."/>
            <person name="Meyerdierks A."/>
            <person name="Storesund J.E."/>
            <person name="Kallscheuer N."/>
            <person name="Luecker S."/>
            <person name="Lage O.M."/>
            <person name="Pohl T."/>
            <person name="Merkel B.J."/>
            <person name="Hornburger P."/>
            <person name="Mueller R.-W."/>
            <person name="Bruemmer F."/>
            <person name="Labrenz M."/>
            <person name="Spormann A.M."/>
            <person name="Op den Camp H."/>
            <person name="Overmann J."/>
            <person name="Amann R."/>
            <person name="Jetten M.S.M."/>
            <person name="Mascher T."/>
            <person name="Medema M.H."/>
            <person name="Devos D.P."/>
            <person name="Kaster A.-K."/>
            <person name="Ovreas L."/>
            <person name="Rohde M."/>
            <person name="Galperin M.Y."/>
            <person name="Jogler C."/>
        </authorList>
    </citation>
    <scope>NUCLEOTIDE SEQUENCE [LARGE SCALE GENOMIC DNA]</scope>
    <source>
        <strain evidence="1 2">Pla133</strain>
        <plasmid evidence="2">ppla133_1</plasmid>
    </source>
</reference>
<accession>A0A518BT45</accession>
<gene>
    <name evidence="1" type="ORF">Pla133_52640</name>
</gene>
<dbReference type="KEGG" id="pbap:Pla133_52640"/>
<keyword evidence="2" id="KW-1185">Reference proteome</keyword>
<geneLocation type="plasmid" evidence="2">
    <name>ppla133_1</name>
</geneLocation>
<evidence type="ECO:0008006" key="3">
    <source>
        <dbReference type="Google" id="ProtNLM"/>
    </source>
</evidence>
<keyword evidence="1" id="KW-0614">Plasmid</keyword>
<protein>
    <recommendedName>
        <fullName evidence="3">Ribbon-helix-helix protein CopG domain-containing protein</fullName>
    </recommendedName>
</protein>
<evidence type="ECO:0000313" key="2">
    <source>
        <dbReference type="Proteomes" id="UP000316921"/>
    </source>
</evidence>